<feature type="transmembrane region" description="Helical" evidence="8">
    <location>
        <begin position="143"/>
        <end position="160"/>
    </location>
</feature>
<feature type="binding site" evidence="7">
    <location>
        <position position="160"/>
    </location>
    <ligand>
        <name>Mg(2+)</name>
        <dbReference type="ChEBI" id="CHEBI:18420"/>
    </ligand>
</feature>
<sequence>MSLALQQAILAFTVTLALIWLLARIAPRLGLMDAPNHRKKHAGQVPLVGGIAIFLTLMLCAWIWKEVGLHSVGTQVNALKMFMVAGGALVLLGVLDDRFQLSVFTRTAFEVGIAMLLIEGLNLRLTELGDLVGTGHIELKSWIAYPFTVVCIFGVINAYNMLDGMDGLLGIVMLTTLIAFHLFTGIEPGILTIVIGSSLAAFLISNLGVAPFIPKSFLGDAGSKLLGLLVVALVLTVTSTQIGGDRLIDPVTALYLLGLPLFDMAFTTLRRILRGKSPVRSDNTHIHHLMRTLGLSERRSLVIIGTLGISMPYLGLMLARSGAAEAYQFYIFLGCFAGYCLIMSQAWFVATRCRGNTVSREPTTPITDTRQEAHEI</sequence>
<dbReference type="GO" id="GO:0071555">
    <property type="term" value="P:cell wall organization"/>
    <property type="evidence" value="ECO:0007669"/>
    <property type="project" value="TreeGrafter"/>
</dbReference>
<dbReference type="KEGG" id="kim:G3T16_11595"/>
<feature type="transmembrane region" description="Helical" evidence="8">
    <location>
        <begin position="254"/>
        <end position="273"/>
    </location>
</feature>
<evidence type="ECO:0000256" key="8">
    <source>
        <dbReference type="SAM" id="Phobius"/>
    </source>
</evidence>
<evidence type="ECO:0000256" key="5">
    <source>
        <dbReference type="ARBA" id="ARBA00022989"/>
    </source>
</evidence>
<feature type="transmembrane region" description="Helical" evidence="8">
    <location>
        <begin position="76"/>
        <end position="95"/>
    </location>
</feature>
<dbReference type="PANTHER" id="PTHR22926">
    <property type="entry name" value="PHOSPHO-N-ACETYLMURAMOYL-PENTAPEPTIDE-TRANSFERASE"/>
    <property type="match status" value="1"/>
</dbReference>
<feature type="transmembrane region" description="Helical" evidence="8">
    <location>
        <begin position="6"/>
        <end position="23"/>
    </location>
</feature>
<dbReference type="GO" id="GO:0005886">
    <property type="term" value="C:plasma membrane"/>
    <property type="evidence" value="ECO:0007669"/>
    <property type="project" value="UniProtKB-SubCell"/>
</dbReference>
<keyword evidence="5 8" id="KW-1133">Transmembrane helix</keyword>
<dbReference type="AlphaFoldDB" id="A0A6C0U1S7"/>
<dbReference type="RefSeq" id="WP_163495403.1">
    <property type="nucleotide sequence ID" value="NZ_CP048711.1"/>
</dbReference>
<organism evidence="9 10">
    <name type="scientific">Kineobactrum salinum</name>
    <dbReference type="NCBI Taxonomy" id="2708301"/>
    <lineage>
        <taxon>Bacteria</taxon>
        <taxon>Pseudomonadati</taxon>
        <taxon>Pseudomonadota</taxon>
        <taxon>Gammaproteobacteria</taxon>
        <taxon>Cellvibrionales</taxon>
        <taxon>Halieaceae</taxon>
        <taxon>Kineobactrum</taxon>
    </lineage>
</organism>
<keyword evidence="6 8" id="KW-0472">Membrane</keyword>
<evidence type="ECO:0000256" key="3">
    <source>
        <dbReference type="ARBA" id="ARBA00022679"/>
    </source>
</evidence>
<keyword evidence="2" id="KW-1003">Cell membrane</keyword>
<dbReference type="GO" id="GO:0046872">
    <property type="term" value="F:metal ion binding"/>
    <property type="evidence" value="ECO:0007669"/>
    <property type="project" value="UniProtKB-KW"/>
</dbReference>
<feature type="transmembrane region" description="Helical" evidence="8">
    <location>
        <begin position="300"/>
        <end position="323"/>
    </location>
</feature>
<feature type="binding site" evidence="7">
    <location>
        <position position="220"/>
    </location>
    <ligand>
        <name>Mg(2+)</name>
        <dbReference type="ChEBI" id="CHEBI:18420"/>
    </ligand>
</feature>
<accession>A0A6C0U1S7</accession>
<protein>
    <recommendedName>
        <fullName evidence="11">Undecaprenyl/decaprenyl-phosphate alpha-N-acetylglucosaminyl 1-phosphate transferase</fullName>
    </recommendedName>
</protein>
<dbReference type="GO" id="GO:0009103">
    <property type="term" value="P:lipopolysaccharide biosynthetic process"/>
    <property type="evidence" value="ECO:0007669"/>
    <property type="project" value="TreeGrafter"/>
</dbReference>
<feature type="transmembrane region" description="Helical" evidence="8">
    <location>
        <begin position="225"/>
        <end position="242"/>
    </location>
</feature>
<evidence type="ECO:0000256" key="4">
    <source>
        <dbReference type="ARBA" id="ARBA00022692"/>
    </source>
</evidence>
<reference evidence="9 10" key="1">
    <citation type="submission" date="2020-02" db="EMBL/GenBank/DDBJ databases">
        <title>Genome sequencing for Kineobactrum sp. M2.</title>
        <authorList>
            <person name="Park S.-J."/>
        </authorList>
    </citation>
    <scope>NUCLEOTIDE SEQUENCE [LARGE SCALE GENOMIC DNA]</scope>
    <source>
        <strain evidence="9 10">M2</strain>
    </source>
</reference>
<dbReference type="GO" id="GO:0016780">
    <property type="term" value="F:phosphotransferase activity, for other substituted phosphate groups"/>
    <property type="evidence" value="ECO:0007669"/>
    <property type="project" value="InterPro"/>
</dbReference>
<dbReference type="Pfam" id="PF00953">
    <property type="entry name" value="Glycos_transf_4"/>
    <property type="match status" value="1"/>
</dbReference>
<keyword evidence="7" id="KW-0479">Metal-binding</keyword>
<evidence type="ECO:0000256" key="7">
    <source>
        <dbReference type="PIRSR" id="PIRSR600715-1"/>
    </source>
</evidence>
<dbReference type="InterPro" id="IPR000715">
    <property type="entry name" value="Glycosyl_transferase_4"/>
</dbReference>
<feature type="transmembrane region" description="Helical" evidence="8">
    <location>
        <begin position="190"/>
        <end position="213"/>
    </location>
</feature>
<feature type="transmembrane region" description="Helical" evidence="8">
    <location>
        <begin position="329"/>
        <end position="350"/>
    </location>
</feature>
<proteinExistence type="predicted"/>
<evidence type="ECO:0000256" key="2">
    <source>
        <dbReference type="ARBA" id="ARBA00022475"/>
    </source>
</evidence>
<dbReference type="CDD" id="cd06853">
    <property type="entry name" value="GT_WecA_like"/>
    <property type="match status" value="1"/>
</dbReference>
<dbReference type="GO" id="GO:0044038">
    <property type="term" value="P:cell wall macromolecule biosynthetic process"/>
    <property type="evidence" value="ECO:0007669"/>
    <property type="project" value="TreeGrafter"/>
</dbReference>
<keyword evidence="10" id="KW-1185">Reference proteome</keyword>
<gene>
    <name evidence="9" type="ORF">G3T16_11595</name>
</gene>
<feature type="transmembrane region" description="Helical" evidence="8">
    <location>
        <begin position="44"/>
        <end position="64"/>
    </location>
</feature>
<evidence type="ECO:0000313" key="10">
    <source>
        <dbReference type="Proteomes" id="UP000477680"/>
    </source>
</evidence>
<comment type="cofactor">
    <cofactor evidence="7">
        <name>Mg(2+)</name>
        <dbReference type="ChEBI" id="CHEBI:18420"/>
    </cofactor>
</comment>
<comment type="subcellular location">
    <subcellularLocation>
        <location evidence="1">Cell membrane</location>
        <topology evidence="1">Multi-pass membrane protein</topology>
    </subcellularLocation>
</comment>
<name>A0A6C0U1S7_9GAMM</name>
<evidence type="ECO:0000256" key="6">
    <source>
        <dbReference type="ARBA" id="ARBA00023136"/>
    </source>
</evidence>
<dbReference type="PANTHER" id="PTHR22926:SF3">
    <property type="entry name" value="UNDECAPRENYL-PHOSPHATE ALPHA-N-ACETYLGLUCOSAMINYL 1-PHOSPHATE TRANSFERASE"/>
    <property type="match status" value="1"/>
</dbReference>
<evidence type="ECO:0000313" key="9">
    <source>
        <dbReference type="EMBL" id="QIB65966.1"/>
    </source>
</evidence>
<feature type="transmembrane region" description="Helical" evidence="8">
    <location>
        <begin position="167"/>
        <end position="184"/>
    </location>
</feature>
<keyword evidence="3" id="KW-0808">Transferase</keyword>
<dbReference type="Proteomes" id="UP000477680">
    <property type="component" value="Chromosome"/>
</dbReference>
<evidence type="ECO:0000256" key="1">
    <source>
        <dbReference type="ARBA" id="ARBA00004651"/>
    </source>
</evidence>
<keyword evidence="4 8" id="KW-0812">Transmembrane</keyword>
<evidence type="ECO:0008006" key="11">
    <source>
        <dbReference type="Google" id="ProtNLM"/>
    </source>
</evidence>
<keyword evidence="7" id="KW-0460">Magnesium</keyword>
<dbReference type="EMBL" id="CP048711">
    <property type="protein sequence ID" value="QIB65966.1"/>
    <property type="molecule type" value="Genomic_DNA"/>
</dbReference>